<dbReference type="Proteomes" id="UP000295110">
    <property type="component" value="Unassembled WGS sequence"/>
</dbReference>
<dbReference type="HAMAP" id="MF_00265">
    <property type="entry name" value="VapC_Nob1"/>
    <property type="match status" value="1"/>
</dbReference>
<dbReference type="InterPro" id="IPR002716">
    <property type="entry name" value="PIN_dom"/>
</dbReference>
<evidence type="ECO:0000259" key="7">
    <source>
        <dbReference type="Pfam" id="PF01850"/>
    </source>
</evidence>
<dbReference type="InterPro" id="IPR051749">
    <property type="entry name" value="PINc/VapC_TA_RNase"/>
</dbReference>
<comment type="similarity">
    <text evidence="6">Belongs to the PINc/VapC protein family.</text>
</comment>
<comment type="cofactor">
    <cofactor evidence="6">
        <name>Mg(2+)</name>
        <dbReference type="ChEBI" id="CHEBI:18420"/>
    </cofactor>
</comment>
<dbReference type="PANTHER" id="PTHR42740">
    <property type="entry name" value="RIBONUCLEASE VAPC3"/>
    <property type="match status" value="1"/>
</dbReference>
<accession>A0A4R3V1M8</accession>
<dbReference type="GO" id="GO:0004540">
    <property type="term" value="F:RNA nuclease activity"/>
    <property type="evidence" value="ECO:0007669"/>
    <property type="project" value="InterPro"/>
</dbReference>
<feature type="domain" description="PIN" evidence="7">
    <location>
        <begin position="2"/>
        <end position="119"/>
    </location>
</feature>
<evidence type="ECO:0000256" key="5">
    <source>
        <dbReference type="ARBA" id="ARBA00022842"/>
    </source>
</evidence>
<keyword evidence="4 6" id="KW-0378">Hydrolase</keyword>
<dbReference type="Gene3D" id="3.40.50.1010">
    <property type="entry name" value="5'-nuclease"/>
    <property type="match status" value="1"/>
</dbReference>
<name>A0A4R3V1M8_ROSSA</name>
<dbReference type="InterPro" id="IPR022907">
    <property type="entry name" value="VapC_family"/>
</dbReference>
<reference evidence="8 9" key="1">
    <citation type="submission" date="2019-03" db="EMBL/GenBank/DDBJ databases">
        <title>Genomic Encyclopedia of Type Strains, Phase IV (KMG-IV): sequencing the most valuable type-strain genomes for metagenomic binning, comparative biology and taxonomic classification.</title>
        <authorList>
            <person name="Goeker M."/>
        </authorList>
    </citation>
    <scope>NUCLEOTIDE SEQUENCE [LARGE SCALE GENOMIC DNA]</scope>
    <source>
        <strain evidence="8 9">DSM 654</strain>
    </source>
</reference>
<evidence type="ECO:0000256" key="3">
    <source>
        <dbReference type="ARBA" id="ARBA00022723"/>
    </source>
</evidence>
<dbReference type="AlphaFoldDB" id="A0A4R3V1M8"/>
<organism evidence="8 9">
    <name type="scientific">Roseateles saccharophilus</name>
    <name type="common">Pseudomonas saccharophila</name>
    <dbReference type="NCBI Taxonomy" id="304"/>
    <lineage>
        <taxon>Bacteria</taxon>
        <taxon>Pseudomonadati</taxon>
        <taxon>Pseudomonadota</taxon>
        <taxon>Betaproteobacteria</taxon>
        <taxon>Burkholderiales</taxon>
        <taxon>Sphaerotilaceae</taxon>
        <taxon>Roseateles</taxon>
    </lineage>
</organism>
<comment type="function">
    <text evidence="6">Toxic component of a toxin-antitoxin (TA) system. An RNase.</text>
</comment>
<dbReference type="Pfam" id="PF01850">
    <property type="entry name" value="PIN"/>
    <property type="match status" value="1"/>
</dbReference>
<keyword evidence="6" id="KW-0800">Toxin</keyword>
<dbReference type="SUPFAM" id="SSF88723">
    <property type="entry name" value="PIN domain-like"/>
    <property type="match status" value="1"/>
</dbReference>
<keyword evidence="5 6" id="KW-0460">Magnesium</keyword>
<evidence type="ECO:0000313" key="8">
    <source>
        <dbReference type="EMBL" id="TCU97057.1"/>
    </source>
</evidence>
<keyword evidence="9" id="KW-1185">Reference proteome</keyword>
<dbReference type="RefSeq" id="WP_132571680.1">
    <property type="nucleotide sequence ID" value="NZ_CBCSGL010000025.1"/>
</dbReference>
<dbReference type="GO" id="GO:0090729">
    <property type="term" value="F:toxin activity"/>
    <property type="evidence" value="ECO:0007669"/>
    <property type="project" value="UniProtKB-KW"/>
</dbReference>
<dbReference type="OrthoDB" id="9811788at2"/>
<dbReference type="InterPro" id="IPR029060">
    <property type="entry name" value="PIN-like_dom_sf"/>
</dbReference>
<dbReference type="EMBL" id="SMBU01000012">
    <property type="protein sequence ID" value="TCU97057.1"/>
    <property type="molecule type" value="Genomic_DNA"/>
</dbReference>
<sequence>MIVADSSVWIDYFKGLPSIERDTLRELLRNSPSQLIVPDLVLFEVLRGFHHERAQRLAHAAFQALQMTGAVDPAAAERAAQRYRRLREAGITVRSSIDVLLASYCIDHDLILLQRDRDFVPFETHFGLRLLRPLH</sequence>
<evidence type="ECO:0000256" key="2">
    <source>
        <dbReference type="ARBA" id="ARBA00022722"/>
    </source>
</evidence>
<dbReference type="GO" id="GO:0016787">
    <property type="term" value="F:hydrolase activity"/>
    <property type="evidence" value="ECO:0007669"/>
    <property type="project" value="UniProtKB-KW"/>
</dbReference>
<protein>
    <recommendedName>
        <fullName evidence="6">Ribonuclease VapC</fullName>
        <shortName evidence="6">RNase VapC</shortName>
        <ecNumber evidence="6">3.1.-.-</ecNumber>
    </recommendedName>
    <alternativeName>
        <fullName evidence="6">Toxin VapC</fullName>
    </alternativeName>
</protein>
<keyword evidence="1 6" id="KW-1277">Toxin-antitoxin system</keyword>
<feature type="binding site" evidence="6">
    <location>
        <position position="98"/>
    </location>
    <ligand>
        <name>Mg(2+)</name>
        <dbReference type="ChEBI" id="CHEBI:18420"/>
    </ligand>
</feature>
<evidence type="ECO:0000256" key="6">
    <source>
        <dbReference type="HAMAP-Rule" id="MF_00265"/>
    </source>
</evidence>
<feature type="binding site" evidence="6">
    <location>
        <position position="5"/>
    </location>
    <ligand>
        <name>Mg(2+)</name>
        <dbReference type="ChEBI" id="CHEBI:18420"/>
    </ligand>
</feature>
<dbReference type="GO" id="GO:0000287">
    <property type="term" value="F:magnesium ion binding"/>
    <property type="evidence" value="ECO:0007669"/>
    <property type="project" value="UniProtKB-UniRule"/>
</dbReference>
<gene>
    <name evidence="6" type="primary">vapC</name>
    <name evidence="8" type="ORF">EV671_101268</name>
</gene>
<evidence type="ECO:0000256" key="4">
    <source>
        <dbReference type="ARBA" id="ARBA00022801"/>
    </source>
</evidence>
<evidence type="ECO:0000256" key="1">
    <source>
        <dbReference type="ARBA" id="ARBA00022649"/>
    </source>
</evidence>
<dbReference type="PANTHER" id="PTHR42740:SF1">
    <property type="entry name" value="RIBONUCLEASE VAPC3"/>
    <property type="match status" value="1"/>
</dbReference>
<keyword evidence="3 6" id="KW-0479">Metal-binding</keyword>
<proteinExistence type="inferred from homology"/>
<comment type="caution">
    <text evidence="8">The sequence shown here is derived from an EMBL/GenBank/DDBJ whole genome shotgun (WGS) entry which is preliminary data.</text>
</comment>
<evidence type="ECO:0000313" key="9">
    <source>
        <dbReference type="Proteomes" id="UP000295110"/>
    </source>
</evidence>
<dbReference type="EC" id="3.1.-.-" evidence="6"/>
<keyword evidence="2 6" id="KW-0540">Nuclease</keyword>